<feature type="transmembrane region" description="Helical" evidence="9">
    <location>
        <begin position="88"/>
        <end position="104"/>
    </location>
</feature>
<reference evidence="11 13" key="2">
    <citation type="submission" date="2018-08" db="EMBL/GenBank/DDBJ databases">
        <title>Genomic Encyclopedia of Archaeal and Bacterial Type Strains, Phase II (KMG-II): from individual species to whole genera.</title>
        <authorList>
            <person name="Goeker M."/>
        </authorList>
    </citation>
    <scope>NUCLEOTIDE SEQUENCE [LARGE SCALE GENOMIC DNA]</scope>
    <source>
        <strain evidence="11 13">DSM 2261</strain>
    </source>
</reference>
<accession>A0AAC8QBU3</accession>
<evidence type="ECO:0000256" key="6">
    <source>
        <dbReference type="ARBA" id="ARBA00023136"/>
    </source>
</evidence>
<evidence type="ECO:0000313" key="11">
    <source>
        <dbReference type="EMBL" id="REG37189.1"/>
    </source>
</evidence>
<sequence length="106" mass="11301">MVSWKELVLLVLSSVCFAGGGIFMKLSEGASRVLPTLAFLALFLVGAVVLAIAMRRGELGVMYIAVLGLEAALTLVFSIAFFHESFSSTRVLAVVLILAGVALLRW</sequence>
<dbReference type="RefSeq" id="WP_245682649.1">
    <property type="nucleotide sequence ID" value="NZ_CP011509.1"/>
</dbReference>
<dbReference type="AlphaFoldDB" id="A0AAC8QBU3"/>
<keyword evidence="2" id="KW-0813">Transport</keyword>
<dbReference type="InterPro" id="IPR037185">
    <property type="entry name" value="EmrE-like"/>
</dbReference>
<dbReference type="SUPFAM" id="SSF103481">
    <property type="entry name" value="Multidrug resistance efflux transporter EmrE"/>
    <property type="match status" value="1"/>
</dbReference>
<dbReference type="Proteomes" id="UP000035579">
    <property type="component" value="Chromosome"/>
</dbReference>
<evidence type="ECO:0000256" key="2">
    <source>
        <dbReference type="ARBA" id="ARBA00022448"/>
    </source>
</evidence>
<dbReference type="KEGG" id="age:AA314_06384"/>
<evidence type="ECO:0000256" key="8">
    <source>
        <dbReference type="RuleBase" id="RU003942"/>
    </source>
</evidence>
<keyword evidence="3" id="KW-1003">Cell membrane</keyword>
<dbReference type="InterPro" id="IPR000390">
    <property type="entry name" value="Small_drug/metabolite_transptr"/>
</dbReference>
<dbReference type="GO" id="GO:0022857">
    <property type="term" value="F:transmembrane transporter activity"/>
    <property type="evidence" value="ECO:0007669"/>
    <property type="project" value="InterPro"/>
</dbReference>
<dbReference type="EMBL" id="CP011509">
    <property type="protein sequence ID" value="AKJ04758.1"/>
    <property type="molecule type" value="Genomic_DNA"/>
</dbReference>
<evidence type="ECO:0000313" key="13">
    <source>
        <dbReference type="Proteomes" id="UP000256345"/>
    </source>
</evidence>
<evidence type="ECO:0000256" key="3">
    <source>
        <dbReference type="ARBA" id="ARBA00022475"/>
    </source>
</evidence>
<proteinExistence type="inferred from homology"/>
<evidence type="ECO:0000256" key="5">
    <source>
        <dbReference type="ARBA" id="ARBA00022989"/>
    </source>
</evidence>
<feature type="transmembrane region" description="Helical" evidence="9">
    <location>
        <begin position="33"/>
        <end position="54"/>
    </location>
</feature>
<evidence type="ECO:0000313" key="12">
    <source>
        <dbReference type="Proteomes" id="UP000035579"/>
    </source>
</evidence>
<evidence type="ECO:0000256" key="1">
    <source>
        <dbReference type="ARBA" id="ARBA00004651"/>
    </source>
</evidence>
<protein>
    <submittedName>
        <fullName evidence="10">Ethidium bromide-methyl viologen resistance protein EmrE</fullName>
    </submittedName>
    <submittedName>
        <fullName evidence="11">Small multidrug resistance pump/quaternary ammonium compound-resistance protein SugE</fullName>
    </submittedName>
</protein>
<comment type="subcellular location">
    <subcellularLocation>
        <location evidence="1 8">Cell membrane</location>
        <topology evidence="1 8">Multi-pass membrane protein</topology>
    </subcellularLocation>
</comment>
<evidence type="ECO:0000256" key="9">
    <source>
        <dbReference type="SAM" id="Phobius"/>
    </source>
</evidence>
<feature type="transmembrane region" description="Helical" evidence="9">
    <location>
        <begin position="7"/>
        <end position="27"/>
    </location>
</feature>
<name>A0AAC8QBU3_9BACT</name>
<dbReference type="GO" id="GO:0005886">
    <property type="term" value="C:plasma membrane"/>
    <property type="evidence" value="ECO:0007669"/>
    <property type="project" value="UniProtKB-SubCell"/>
</dbReference>
<gene>
    <name evidence="10" type="ORF">AA314_06384</name>
    <name evidence="11" type="ORF">ATI61_101167</name>
</gene>
<dbReference type="Proteomes" id="UP000256345">
    <property type="component" value="Unassembled WGS sequence"/>
</dbReference>
<keyword evidence="6 9" id="KW-0472">Membrane</keyword>
<keyword evidence="13" id="KW-1185">Reference proteome</keyword>
<feature type="transmembrane region" description="Helical" evidence="9">
    <location>
        <begin position="61"/>
        <end position="82"/>
    </location>
</feature>
<dbReference type="Pfam" id="PF00893">
    <property type="entry name" value="Multi_Drug_Res"/>
    <property type="match status" value="1"/>
</dbReference>
<dbReference type="PANTHER" id="PTHR30561">
    <property type="entry name" value="SMR FAMILY PROTON-DEPENDENT DRUG EFFLUX TRANSPORTER SUGE"/>
    <property type="match status" value="1"/>
</dbReference>
<evidence type="ECO:0000256" key="4">
    <source>
        <dbReference type="ARBA" id="ARBA00022692"/>
    </source>
</evidence>
<keyword evidence="4 8" id="KW-0812">Transmembrane</keyword>
<organism evidence="10 12">
    <name type="scientific">Archangium gephyra</name>
    <dbReference type="NCBI Taxonomy" id="48"/>
    <lineage>
        <taxon>Bacteria</taxon>
        <taxon>Pseudomonadati</taxon>
        <taxon>Myxococcota</taxon>
        <taxon>Myxococcia</taxon>
        <taxon>Myxococcales</taxon>
        <taxon>Cystobacterineae</taxon>
        <taxon>Archangiaceae</taxon>
        <taxon>Archangium</taxon>
    </lineage>
</organism>
<dbReference type="Gene3D" id="1.10.3730.20">
    <property type="match status" value="1"/>
</dbReference>
<comment type="similarity">
    <text evidence="7 8">Belongs to the drug/metabolite transporter (DMT) superfamily. Small multidrug resistance (SMR) (TC 2.A.7.1) family.</text>
</comment>
<dbReference type="InterPro" id="IPR045324">
    <property type="entry name" value="Small_multidrug_res"/>
</dbReference>
<reference evidence="10 12" key="1">
    <citation type="submission" date="2015-05" db="EMBL/GenBank/DDBJ databases">
        <title>Genome assembly of Archangium gephyra DSM 2261.</title>
        <authorList>
            <person name="Sharma G."/>
            <person name="Subramanian S."/>
        </authorList>
    </citation>
    <scope>NUCLEOTIDE SEQUENCE [LARGE SCALE GENOMIC DNA]</scope>
    <source>
        <strain evidence="10 12">DSM 2261</strain>
    </source>
</reference>
<evidence type="ECO:0000256" key="7">
    <source>
        <dbReference type="ARBA" id="ARBA00038032"/>
    </source>
</evidence>
<keyword evidence="5 9" id="KW-1133">Transmembrane helix</keyword>
<dbReference type="EMBL" id="QUMU01000001">
    <property type="protein sequence ID" value="REG37189.1"/>
    <property type="molecule type" value="Genomic_DNA"/>
</dbReference>
<evidence type="ECO:0000313" key="10">
    <source>
        <dbReference type="EMBL" id="AKJ04758.1"/>
    </source>
</evidence>
<dbReference type="PANTHER" id="PTHR30561:SF1">
    <property type="entry name" value="MULTIDRUG TRANSPORTER EMRE"/>
    <property type="match status" value="1"/>
</dbReference>